<keyword evidence="3" id="KW-1185">Reference proteome</keyword>
<protein>
    <recommendedName>
        <fullName evidence="4">YbaB/EbfC DNA-binding family protein</fullName>
    </recommendedName>
</protein>
<sequence length="151" mass="16906">MSELPRFATAQSVAQLKTLYSQLLDEADDLKARVNDFKERSAAVEGRARTPEDDIRVTVGPHGDLRTLEIDPRAYRKLGPTELSQEIVELCEKAHRNAGEQVGDLMRSVLGRDFDVEAHLRGDSQPPRPSRLPSSALDMGEWLDRLKEGNL</sequence>
<evidence type="ECO:0008006" key="4">
    <source>
        <dbReference type="Google" id="ProtNLM"/>
    </source>
</evidence>
<dbReference type="SUPFAM" id="SSF82607">
    <property type="entry name" value="YbaB-like"/>
    <property type="match status" value="1"/>
</dbReference>
<keyword evidence="1" id="KW-0175">Coiled coil</keyword>
<dbReference type="STRING" id="479433.Caci_8527"/>
<organism evidence="2 3">
    <name type="scientific">Catenulispora acidiphila (strain DSM 44928 / JCM 14897 / NBRC 102108 / NRRL B-24433 / ID139908)</name>
    <dbReference type="NCBI Taxonomy" id="479433"/>
    <lineage>
        <taxon>Bacteria</taxon>
        <taxon>Bacillati</taxon>
        <taxon>Actinomycetota</taxon>
        <taxon>Actinomycetes</taxon>
        <taxon>Catenulisporales</taxon>
        <taxon>Catenulisporaceae</taxon>
        <taxon>Catenulispora</taxon>
    </lineage>
</organism>
<evidence type="ECO:0000256" key="1">
    <source>
        <dbReference type="SAM" id="Coils"/>
    </source>
</evidence>
<dbReference type="AlphaFoldDB" id="C7PYM8"/>
<dbReference type="HOGENOM" id="CLU_1728048_0_0_11"/>
<dbReference type="GO" id="GO:0003677">
    <property type="term" value="F:DNA binding"/>
    <property type="evidence" value="ECO:0007669"/>
    <property type="project" value="InterPro"/>
</dbReference>
<dbReference type="Pfam" id="PF02575">
    <property type="entry name" value="YbaB_DNA_bd"/>
    <property type="match status" value="1"/>
</dbReference>
<gene>
    <name evidence="2" type="ordered locus">Caci_8527</name>
</gene>
<dbReference type="Proteomes" id="UP000000851">
    <property type="component" value="Chromosome"/>
</dbReference>
<reference evidence="2 3" key="1">
    <citation type="journal article" date="2009" name="Stand. Genomic Sci.">
        <title>Complete genome sequence of Catenulispora acidiphila type strain (ID 139908).</title>
        <authorList>
            <person name="Copeland A."/>
            <person name="Lapidus A."/>
            <person name="Glavina Del Rio T."/>
            <person name="Nolan M."/>
            <person name="Lucas S."/>
            <person name="Chen F."/>
            <person name="Tice H."/>
            <person name="Cheng J.F."/>
            <person name="Bruce D."/>
            <person name="Goodwin L."/>
            <person name="Pitluck S."/>
            <person name="Mikhailova N."/>
            <person name="Pati A."/>
            <person name="Ivanova N."/>
            <person name="Mavromatis K."/>
            <person name="Chen A."/>
            <person name="Palaniappan K."/>
            <person name="Chain P."/>
            <person name="Land M."/>
            <person name="Hauser L."/>
            <person name="Chang Y.J."/>
            <person name="Jeffries C.D."/>
            <person name="Chertkov O."/>
            <person name="Brettin T."/>
            <person name="Detter J.C."/>
            <person name="Han C."/>
            <person name="Ali Z."/>
            <person name="Tindall B.J."/>
            <person name="Goker M."/>
            <person name="Bristow J."/>
            <person name="Eisen J.A."/>
            <person name="Markowitz V."/>
            <person name="Hugenholtz P."/>
            <person name="Kyrpides N.C."/>
            <person name="Klenk H.P."/>
        </authorList>
    </citation>
    <scope>NUCLEOTIDE SEQUENCE [LARGE SCALE GENOMIC DNA]</scope>
    <source>
        <strain evidence="3">DSM 44928 / JCM 14897 / NBRC 102108 / NRRL B-24433 / ID139908</strain>
    </source>
</reference>
<accession>C7PYM8</accession>
<dbReference type="InterPro" id="IPR036894">
    <property type="entry name" value="YbaB-like_sf"/>
</dbReference>
<dbReference type="InParanoid" id="C7PYM8"/>
<name>C7PYM8_CATAD</name>
<dbReference type="RefSeq" id="WP_015797075.1">
    <property type="nucleotide sequence ID" value="NC_013131.1"/>
</dbReference>
<feature type="coiled-coil region" evidence="1">
    <location>
        <begin position="13"/>
        <end position="47"/>
    </location>
</feature>
<dbReference type="Gene3D" id="3.30.1310.10">
    <property type="entry name" value="Nucleoid-associated protein YbaB-like domain"/>
    <property type="match status" value="1"/>
</dbReference>
<dbReference type="InterPro" id="IPR004401">
    <property type="entry name" value="YbaB/EbfC"/>
</dbReference>
<dbReference type="KEGG" id="cai:Caci_8527"/>
<evidence type="ECO:0000313" key="2">
    <source>
        <dbReference type="EMBL" id="ACU77350.1"/>
    </source>
</evidence>
<dbReference type="EMBL" id="CP001700">
    <property type="protein sequence ID" value="ACU77350.1"/>
    <property type="molecule type" value="Genomic_DNA"/>
</dbReference>
<proteinExistence type="predicted"/>
<evidence type="ECO:0000313" key="3">
    <source>
        <dbReference type="Proteomes" id="UP000000851"/>
    </source>
</evidence>